<proteinExistence type="predicted"/>
<dbReference type="AlphaFoldDB" id="A0A382UHI2"/>
<feature type="compositionally biased region" description="Polar residues" evidence="1">
    <location>
        <begin position="18"/>
        <end position="29"/>
    </location>
</feature>
<accession>A0A382UHI2</accession>
<dbReference type="EMBL" id="UINC01144024">
    <property type="protein sequence ID" value="SVD33285.1"/>
    <property type="molecule type" value="Genomic_DNA"/>
</dbReference>
<feature type="non-terminal residue" evidence="2">
    <location>
        <position position="46"/>
    </location>
</feature>
<sequence length="46" mass="5066">MSLVNVTSLDCPIANPGVSETTNAPTRTDPNPLRTPRQSMFFLMLM</sequence>
<reference evidence="2" key="1">
    <citation type="submission" date="2018-05" db="EMBL/GenBank/DDBJ databases">
        <authorList>
            <person name="Lanie J.A."/>
            <person name="Ng W.-L."/>
            <person name="Kazmierczak K.M."/>
            <person name="Andrzejewski T.M."/>
            <person name="Davidsen T.M."/>
            <person name="Wayne K.J."/>
            <person name="Tettelin H."/>
            <person name="Glass J.I."/>
            <person name="Rusch D."/>
            <person name="Podicherti R."/>
            <person name="Tsui H.-C.T."/>
            <person name="Winkler M.E."/>
        </authorList>
    </citation>
    <scope>NUCLEOTIDE SEQUENCE</scope>
</reference>
<evidence type="ECO:0000313" key="2">
    <source>
        <dbReference type="EMBL" id="SVD33285.1"/>
    </source>
</evidence>
<feature type="region of interest" description="Disordered" evidence="1">
    <location>
        <begin position="14"/>
        <end position="35"/>
    </location>
</feature>
<evidence type="ECO:0000256" key="1">
    <source>
        <dbReference type="SAM" id="MobiDB-lite"/>
    </source>
</evidence>
<protein>
    <submittedName>
        <fullName evidence="2">Uncharacterized protein</fullName>
    </submittedName>
</protein>
<organism evidence="2">
    <name type="scientific">marine metagenome</name>
    <dbReference type="NCBI Taxonomy" id="408172"/>
    <lineage>
        <taxon>unclassified sequences</taxon>
        <taxon>metagenomes</taxon>
        <taxon>ecological metagenomes</taxon>
    </lineage>
</organism>
<name>A0A382UHI2_9ZZZZ</name>
<gene>
    <name evidence="2" type="ORF">METZ01_LOCUS386139</name>
</gene>